<feature type="compositionally biased region" description="Low complexity" evidence="1">
    <location>
        <begin position="357"/>
        <end position="366"/>
    </location>
</feature>
<organism evidence="3 4">
    <name type="scientific">Aquincola tertiaricarbonis</name>
    <dbReference type="NCBI Taxonomy" id="391953"/>
    <lineage>
        <taxon>Bacteria</taxon>
        <taxon>Pseudomonadati</taxon>
        <taxon>Pseudomonadota</taxon>
        <taxon>Betaproteobacteria</taxon>
        <taxon>Burkholderiales</taxon>
        <taxon>Sphaerotilaceae</taxon>
        <taxon>Aquincola</taxon>
    </lineage>
</organism>
<dbReference type="EMBL" id="CP097636">
    <property type="protein sequence ID" value="URI11566.1"/>
    <property type="molecule type" value="Genomic_DNA"/>
</dbReference>
<feature type="region of interest" description="Disordered" evidence="1">
    <location>
        <begin position="342"/>
        <end position="366"/>
    </location>
</feature>
<evidence type="ECO:0000256" key="1">
    <source>
        <dbReference type="SAM" id="MobiDB-lite"/>
    </source>
</evidence>
<evidence type="ECO:0000313" key="4">
    <source>
        <dbReference type="Proteomes" id="UP001056201"/>
    </source>
</evidence>
<gene>
    <name evidence="3" type="ORF">MW290_21755</name>
</gene>
<evidence type="ECO:0000259" key="2">
    <source>
        <dbReference type="Pfam" id="PF13480"/>
    </source>
</evidence>
<sequence length="366" mass="40621">MNLTVSCTSGAGAIGQLRADWQALMQADDEAGLFQAVEMCEAWHADAGLDAAQLRLLLVQHDAQPVGLLPLLEQGGATRRWVSASPRAGLLACGDRDAVCRALAGWLQRQAGRWDQLLLDDLRPAAARRLQAALMQHGLATEPSRPGGEEAFIRTDGGWAGYLATQGPHFRHRLKPQTRKIERLGPVTCRRHAGPQAASAYDEFLRLEPRSWKAAQDDTRLPERERQAFRWLIEHPGSVQPELLFLDVAGQPVAAMLSLAHAGCYHLFVTYFDDALRAWYPGRRMFLEAIQHGFALPGTVEISFVGAYPFARAWATGVRSHVQLQAWSSSWRGRLRRWASTRQAPLEPTRPPPVPLPVLQQEQPHA</sequence>
<protein>
    <submittedName>
        <fullName evidence="3">GNAT family N-acetyltransferase</fullName>
        <ecNumber evidence="3">2.3.1.-</ecNumber>
    </submittedName>
</protein>
<keyword evidence="3" id="KW-0012">Acyltransferase</keyword>
<dbReference type="Pfam" id="PF13480">
    <property type="entry name" value="Acetyltransf_6"/>
    <property type="match status" value="1"/>
</dbReference>
<dbReference type="GO" id="GO:0016746">
    <property type="term" value="F:acyltransferase activity"/>
    <property type="evidence" value="ECO:0007669"/>
    <property type="project" value="UniProtKB-KW"/>
</dbReference>
<evidence type="ECO:0000313" key="3">
    <source>
        <dbReference type="EMBL" id="URI11566.1"/>
    </source>
</evidence>
<dbReference type="Gene3D" id="3.40.630.30">
    <property type="match status" value="1"/>
</dbReference>
<feature type="domain" description="BioF2-like acetyltransferase" evidence="2">
    <location>
        <begin position="169"/>
        <end position="305"/>
    </location>
</feature>
<dbReference type="InterPro" id="IPR016181">
    <property type="entry name" value="Acyl_CoA_acyltransferase"/>
</dbReference>
<dbReference type="EC" id="2.3.1.-" evidence="3"/>
<dbReference type="InterPro" id="IPR038740">
    <property type="entry name" value="BioF2-like_GNAT_dom"/>
</dbReference>
<keyword evidence="4" id="KW-1185">Reference proteome</keyword>
<reference evidence="3" key="1">
    <citation type="submission" date="2022-05" db="EMBL/GenBank/DDBJ databases">
        <title>An RpoN-dependent PEP-CTERM gene is involved in floc formation of an Aquincola tertiaricarbonis strain.</title>
        <authorList>
            <person name="Qiu D."/>
            <person name="Xia M."/>
        </authorList>
    </citation>
    <scope>NUCLEOTIDE SEQUENCE</scope>
    <source>
        <strain evidence="3">RN12</strain>
    </source>
</reference>
<name>A0ABY4SE20_AQUTE</name>
<proteinExistence type="predicted"/>
<dbReference type="RefSeq" id="WP_250199760.1">
    <property type="nucleotide sequence ID" value="NZ_CP097636.1"/>
</dbReference>
<keyword evidence="3" id="KW-0808">Transferase</keyword>
<dbReference type="SUPFAM" id="SSF55729">
    <property type="entry name" value="Acyl-CoA N-acyltransferases (Nat)"/>
    <property type="match status" value="1"/>
</dbReference>
<accession>A0ABY4SE20</accession>
<dbReference type="Proteomes" id="UP001056201">
    <property type="component" value="Chromosome 2"/>
</dbReference>